<dbReference type="SMART" id="SM00167">
    <property type="entry name" value="VPS9"/>
    <property type="match status" value="1"/>
</dbReference>
<feature type="region of interest" description="Disordered" evidence="1">
    <location>
        <begin position="148"/>
        <end position="188"/>
    </location>
</feature>
<dbReference type="AlphaFoldDB" id="A0AAD5M4X2"/>
<dbReference type="GO" id="GO:0005085">
    <property type="term" value="F:guanyl-nucleotide exchange factor activity"/>
    <property type="evidence" value="ECO:0007669"/>
    <property type="project" value="InterPro"/>
</dbReference>
<dbReference type="Pfam" id="PF02204">
    <property type="entry name" value="VPS9"/>
    <property type="match status" value="1"/>
</dbReference>
<evidence type="ECO:0000259" key="2">
    <source>
        <dbReference type="PROSITE" id="PS51205"/>
    </source>
</evidence>
<dbReference type="Pfam" id="PF18151">
    <property type="entry name" value="DUF5601"/>
    <property type="match status" value="1"/>
</dbReference>
<evidence type="ECO:0000256" key="1">
    <source>
        <dbReference type="SAM" id="MobiDB-lite"/>
    </source>
</evidence>
<gene>
    <name evidence="3" type="ORF">P43SY_005887</name>
</gene>
<dbReference type="GO" id="GO:0030139">
    <property type="term" value="C:endocytic vesicle"/>
    <property type="evidence" value="ECO:0007669"/>
    <property type="project" value="TreeGrafter"/>
</dbReference>
<dbReference type="SUPFAM" id="SSF109993">
    <property type="entry name" value="VPS9 domain"/>
    <property type="match status" value="1"/>
</dbReference>
<dbReference type="PANTHER" id="PTHR23101">
    <property type="entry name" value="RAB GDP/GTP EXCHANGE FACTOR"/>
    <property type="match status" value="1"/>
</dbReference>
<organism evidence="3 4">
    <name type="scientific">Pythium insidiosum</name>
    <name type="common">Pythiosis disease agent</name>
    <dbReference type="NCBI Taxonomy" id="114742"/>
    <lineage>
        <taxon>Eukaryota</taxon>
        <taxon>Sar</taxon>
        <taxon>Stramenopiles</taxon>
        <taxon>Oomycota</taxon>
        <taxon>Peronosporomycetes</taxon>
        <taxon>Pythiales</taxon>
        <taxon>Pythiaceae</taxon>
        <taxon>Pythium</taxon>
    </lineage>
</organism>
<dbReference type="PANTHER" id="PTHR23101:SF25">
    <property type="entry name" value="GTPASE-ACTIVATING PROTEIN AND VPS9 DOMAIN-CONTAINING PROTEIN 1"/>
    <property type="match status" value="1"/>
</dbReference>
<feature type="domain" description="VPS9" evidence="2">
    <location>
        <begin position="440"/>
        <end position="582"/>
    </location>
</feature>
<dbReference type="InterPro" id="IPR041545">
    <property type="entry name" value="DUF5601"/>
</dbReference>
<protein>
    <recommendedName>
        <fullName evidence="2">VPS9 domain-containing protein</fullName>
    </recommendedName>
</protein>
<feature type="compositionally biased region" description="Low complexity" evidence="1">
    <location>
        <begin position="261"/>
        <end position="274"/>
    </location>
</feature>
<keyword evidence="4" id="KW-1185">Reference proteome</keyword>
<dbReference type="InterPro" id="IPR003123">
    <property type="entry name" value="VPS9"/>
</dbReference>
<feature type="region of interest" description="Disordered" evidence="1">
    <location>
        <begin position="210"/>
        <end position="323"/>
    </location>
</feature>
<dbReference type="GO" id="GO:0005829">
    <property type="term" value="C:cytosol"/>
    <property type="evidence" value="ECO:0007669"/>
    <property type="project" value="TreeGrafter"/>
</dbReference>
<name>A0AAD5M4X2_PYTIN</name>
<dbReference type="Gene3D" id="1.10.246.120">
    <property type="match status" value="1"/>
</dbReference>
<dbReference type="InterPro" id="IPR037191">
    <property type="entry name" value="VPS9_dom_sf"/>
</dbReference>
<evidence type="ECO:0000313" key="4">
    <source>
        <dbReference type="Proteomes" id="UP001209570"/>
    </source>
</evidence>
<dbReference type="EMBL" id="JAKCXM010000381">
    <property type="protein sequence ID" value="KAJ0394828.1"/>
    <property type="molecule type" value="Genomic_DNA"/>
</dbReference>
<evidence type="ECO:0000313" key="3">
    <source>
        <dbReference type="EMBL" id="KAJ0394828.1"/>
    </source>
</evidence>
<comment type="caution">
    <text evidence="3">The sequence shown here is derived from an EMBL/GenBank/DDBJ whole genome shotgun (WGS) entry which is preliminary data.</text>
</comment>
<feature type="compositionally biased region" description="Acidic residues" evidence="1">
    <location>
        <begin position="220"/>
        <end position="230"/>
    </location>
</feature>
<sequence>MTTCATVGSSAGATSGKAADRSREQLDAQLLAQENEQLRREVADLTGALKARDMEIAALQSRVQFLVSALEQQDATIAKIYAATEPSNALDSTPPLGSAGRDDVVHVAPVSPSGDTTSSLLHAAIDRLLKPTTPRKPAKLDATRRLFEDEPSGLTSPTSSCASKSSSTRSFGRRESCASEEDVSKSAGFLRRPPSRRVLGRLSVSDFGLLDDASDKESDSLDDPSENQAENEEKPDPENDNATCEGNGLAGSPPTSGPSLRRSASCPSTSSAARTRSRPRSQRNLFAEIDEIAERKARAVARRPRSTEDNQRDGEQDEGDADGATAMTYAEFLERLRLPASRDILDTIRLFLASILGPRGDGEPPRAGDYVEYDFYGTHEFRRRCEYFFHSMSELLQRHPVWRHASEATLATARDGIEKYVMDKLCDIAMNQLDECVAWREEDDRLLRRMQLLSFITPDMLDIKPCMRNEVVWSMAEDELRRINACRAPGDKINCIVRCCSIIFGVLNLSRGDSSNRPGADDFLPVFIYIVLHSKIPRLHSNCEYIAAYRDSADLMSNAIEFINVVDASMLSISDEDFQRLYIEEERKLGASSI</sequence>
<feature type="compositionally biased region" description="Basic and acidic residues" evidence="1">
    <location>
        <begin position="305"/>
        <end position="314"/>
    </location>
</feature>
<dbReference type="Proteomes" id="UP001209570">
    <property type="component" value="Unassembled WGS sequence"/>
</dbReference>
<feature type="compositionally biased region" description="Low complexity" evidence="1">
    <location>
        <begin position="155"/>
        <end position="170"/>
    </location>
</feature>
<feature type="compositionally biased region" description="Low complexity" evidence="1">
    <location>
        <begin position="1"/>
        <end position="17"/>
    </location>
</feature>
<dbReference type="GO" id="GO:0031267">
    <property type="term" value="F:small GTPase binding"/>
    <property type="evidence" value="ECO:0007669"/>
    <property type="project" value="TreeGrafter"/>
</dbReference>
<feature type="region of interest" description="Disordered" evidence="1">
    <location>
        <begin position="1"/>
        <end position="22"/>
    </location>
</feature>
<dbReference type="GO" id="GO:0016192">
    <property type="term" value="P:vesicle-mediated transport"/>
    <property type="evidence" value="ECO:0007669"/>
    <property type="project" value="InterPro"/>
</dbReference>
<dbReference type="PROSITE" id="PS51205">
    <property type="entry name" value="VPS9"/>
    <property type="match status" value="1"/>
</dbReference>
<dbReference type="InterPro" id="IPR045046">
    <property type="entry name" value="Vps9-like"/>
</dbReference>
<accession>A0AAD5M4X2</accession>
<reference evidence="3" key="1">
    <citation type="submission" date="2021-12" db="EMBL/GenBank/DDBJ databases">
        <title>Prjna785345.</title>
        <authorList>
            <person name="Rujirawat T."/>
            <person name="Krajaejun T."/>
        </authorList>
    </citation>
    <scope>NUCLEOTIDE SEQUENCE</scope>
    <source>
        <strain evidence="3">Pi057C3</strain>
    </source>
</reference>
<dbReference type="Gene3D" id="1.20.1050.80">
    <property type="entry name" value="VPS9 domain"/>
    <property type="match status" value="1"/>
</dbReference>
<proteinExistence type="predicted"/>